<evidence type="ECO:0000313" key="3">
    <source>
        <dbReference type="Proteomes" id="UP001497744"/>
    </source>
</evidence>
<name>A0AAV4LSX0_BABCB</name>
<dbReference type="AlphaFoldDB" id="A0AAV4LSX0"/>
<keyword evidence="1" id="KW-0472">Membrane</keyword>
<gene>
    <name evidence="2" type="ORF">BcabD6B2_21620</name>
</gene>
<accession>A0AAV4LSX0</accession>
<dbReference type="EMBL" id="BPLF01000002">
    <property type="protein sequence ID" value="GIX62727.1"/>
    <property type="molecule type" value="Genomic_DNA"/>
</dbReference>
<dbReference type="InterPro" id="IPR024751">
    <property type="entry name" value="VESA1"/>
</dbReference>
<proteinExistence type="predicted"/>
<organism evidence="2 3">
    <name type="scientific">Babesia caballi</name>
    <dbReference type="NCBI Taxonomy" id="5871"/>
    <lineage>
        <taxon>Eukaryota</taxon>
        <taxon>Sar</taxon>
        <taxon>Alveolata</taxon>
        <taxon>Apicomplexa</taxon>
        <taxon>Aconoidasida</taxon>
        <taxon>Piroplasmida</taxon>
        <taxon>Babesiidae</taxon>
        <taxon>Babesia</taxon>
    </lineage>
</organism>
<keyword evidence="1" id="KW-1133">Transmembrane helix</keyword>
<dbReference type="Proteomes" id="UP001497744">
    <property type="component" value="Unassembled WGS sequence"/>
</dbReference>
<evidence type="ECO:0000313" key="2">
    <source>
        <dbReference type="EMBL" id="GIX62727.1"/>
    </source>
</evidence>
<keyword evidence="3" id="KW-1185">Reference proteome</keyword>
<comment type="caution">
    <text evidence="2">The sequence shown here is derived from an EMBL/GenBank/DDBJ whole genome shotgun (WGS) entry which is preliminary data.</text>
</comment>
<evidence type="ECO:0000256" key="1">
    <source>
        <dbReference type="SAM" id="Phobius"/>
    </source>
</evidence>
<keyword evidence="1" id="KW-0812">Transmembrane</keyword>
<dbReference type="Pfam" id="PF12785">
    <property type="entry name" value="VESA1_N"/>
    <property type="match status" value="1"/>
</dbReference>
<dbReference type="RefSeq" id="XP_067714796.1">
    <property type="nucleotide sequence ID" value="XM_067858695.1"/>
</dbReference>
<reference evidence="2 3" key="1">
    <citation type="submission" date="2021-06" db="EMBL/GenBank/DDBJ databases">
        <title>Genome sequence of Babesia caballi.</title>
        <authorList>
            <person name="Yamagishi J."/>
            <person name="Kidaka T."/>
            <person name="Ochi A."/>
        </authorList>
    </citation>
    <scope>NUCLEOTIDE SEQUENCE [LARGE SCALE GENOMIC DNA]</scope>
    <source>
        <strain evidence="2">USDA-D6B2</strain>
    </source>
</reference>
<dbReference type="GeneID" id="94194208"/>
<sequence>MLPLDIPLSALLDLYYDCPSNLKEAIDWILRVTGKDTANGESKAPYLEKAVEKLLDGVQSSSPELGSKLDAIKVALKTQSNNGIIDALDNGLAKFKEGIHQTKRPQNNVYKELNSHPNLTSEVPKAGEIFLGCVPLCFYGLSYLYWRCDKGGWSDLNFSGNGSQSSAYVNKSDLKDFMISVGFGSKVLNDRKQGSQIFQDATQKFQDFQQGMSKAKGVATERAGKESKVIAEFNLTRSGYPTDDNPTYPEFLKTLNEEASNNINGNITNHASTHPLSTLFQISRLYFAAKQTAIYKLPEYKPRPPFTIREMLYFLAALPFSPLYDSLNEHISSLFKDISPKSSNDDAELLLPVAISGSQNKGDYLNPDEIRDYITNTCFFSSVVLGVIQGHSADSRKNGEPWLHSLFSNSQFKLSIPSSGAGIFGALSNYAYALQFQLHFLYQQCSNVANTCGWRECQFGKAITPNGSMNSTDSVKSHICPALKCQDAQCKHANGGGCNHNNYEQTGGCGQKYFSPLQAFLTDCIDGMCRQHPVRSYQLATCSGYMCHVPMDFNPNDLRSEPKNGAQGENICLTLRPFCGGFNTPLRQLSEKLGCLTKRTPRTLGDLFGFTWHLNGQLFNSNGSGTVDESLVKFFQSLGVSDSNWGTISTLNPSTFWGKVQEKIASLNPPSQTRSGIEKSLTVFSGLPFLYQLFMVKPDDSLPAVLFKIKSIPHQISKPPQYSGEHDDLYSLFNSTCSETNCGPYLYPLTHSDGATYNPAHASTYLSWVLYLSDDLQSWFQDMLDEFKNIDCKASGCVKCKEGTHKLGEHGEESKCQCPSVVQCGGTLPLLYRHGFRYFNPAVLMGGSSGTGIRKCSAFAQQLQTVVNGNPLTNLLTTIDDFLYAIRWEFFSKLSGFWTIYLTLILYTFFFLLDTLRVRSHLHFPSSNSIAPISLLGTGKAPALTKFTKLTYFTTDLT</sequence>
<protein>
    <submittedName>
        <fullName evidence="2">Variant erythrocyte surface antigen-1 family protein</fullName>
    </submittedName>
</protein>
<feature type="transmembrane region" description="Helical" evidence="1">
    <location>
        <begin position="896"/>
        <end position="913"/>
    </location>
</feature>